<organism evidence="1 2">
    <name type="scientific">Parasaccharibacter apium</name>
    <dbReference type="NCBI Taxonomy" id="1510841"/>
    <lineage>
        <taxon>Bacteria</taxon>
        <taxon>Pseudomonadati</taxon>
        <taxon>Pseudomonadota</taxon>
        <taxon>Alphaproteobacteria</taxon>
        <taxon>Acetobacterales</taxon>
        <taxon>Acetobacteraceae</taxon>
        <taxon>Parasaccharibacter</taxon>
    </lineage>
</organism>
<name>A0A7U7G608_9PROT</name>
<dbReference type="EMBL" id="CBLY010000006">
    <property type="protein sequence ID" value="CDG33758.1"/>
    <property type="molecule type" value="Genomic_DNA"/>
</dbReference>
<reference evidence="1 2" key="1">
    <citation type="journal article" date="2014" name="Genome Biol. Evol.">
        <title>Acetic acid bacteria genomes reveal functional traits for adaptation to life in insect guts.</title>
        <authorList>
            <person name="Chouaia B."/>
            <person name="Gaiarsa S."/>
            <person name="Crotti E."/>
            <person name="Comandatore F."/>
            <person name="Degli Esposti M."/>
            <person name="Ricci I."/>
            <person name="Alma A."/>
            <person name="Favia G."/>
            <person name="Bandi C."/>
            <person name="Daffonchio D."/>
        </authorList>
    </citation>
    <scope>NUCLEOTIDE SEQUENCE [LARGE SCALE GENOMIC DNA]</scope>
    <source>
        <strain evidence="2">AM169</strain>
    </source>
</reference>
<reference evidence="1 2" key="2">
    <citation type="journal article" date="2014" name="PLoS ONE">
        <title>Evolution of mitochondria reconstructed from the energy metabolism of living bacteria.</title>
        <authorList>
            <person name="Degli Esposti M."/>
            <person name="Chouaia B."/>
            <person name="Comandatore F."/>
            <person name="Crotti E."/>
            <person name="Sassera D."/>
            <person name="Lievens P.M."/>
            <person name="Daffonchio D."/>
            <person name="Bandi C."/>
        </authorList>
    </citation>
    <scope>NUCLEOTIDE SEQUENCE [LARGE SCALE GENOMIC DNA]</scope>
    <source>
        <strain evidence="2">AM169</strain>
    </source>
</reference>
<dbReference type="Pfam" id="PF13704">
    <property type="entry name" value="Glyco_tranf_2_4"/>
    <property type="match status" value="1"/>
</dbReference>
<sequence>MTDQRQTSSPTKITAPARPPIVKVMMMQKDEGPRLARWLTHYACLFGMENLLIFDNGSEEVTTLALLDEAERCGAHVRRDLDTAFDFQNKGGHFTNVIRSLNQDAEYDFALPVDCDELLCVFTETGLSLGKADILAEFARLKPWGCPFRIELSLFNLPGDGHEGWYAPNRHFHKGFVPAYHDATIDNGHHAPALANTTDVKMTRFVYLHSHNRPYQEMIDLSRAKLMPEMESPDDVFDRQKILAHLSRPHCPGSHLCHMLLRSHDEYETLYRDEVHIYFREGLPLIRSRSGRLHVWNSHAYLARHPDVAGYESGPLAHYLMYGFPEGRSLH</sequence>
<comment type="caution">
    <text evidence="1">The sequence shown here is derived from an EMBL/GenBank/DDBJ whole genome shotgun (WGS) entry which is preliminary data.</text>
</comment>
<evidence type="ECO:0000313" key="1">
    <source>
        <dbReference type="EMBL" id="CDG33758.1"/>
    </source>
</evidence>
<gene>
    <name evidence="1" type="ORF">SACS_1020</name>
</gene>
<dbReference type="RefSeq" id="WP_081847699.1">
    <property type="nucleotide sequence ID" value="NZ_CBLY010000006.1"/>
</dbReference>
<proteinExistence type="predicted"/>
<accession>A0A7U7G608</accession>
<dbReference type="Proteomes" id="UP000027590">
    <property type="component" value="Unassembled WGS sequence"/>
</dbReference>
<evidence type="ECO:0000313" key="2">
    <source>
        <dbReference type="Proteomes" id="UP000027590"/>
    </source>
</evidence>
<protein>
    <submittedName>
        <fullName evidence="1">Uncharacterized protein</fullName>
    </submittedName>
</protein>
<dbReference type="AlphaFoldDB" id="A0A7U7G608"/>